<name>A0A2A9CY93_9MICO</name>
<reference evidence="6 7" key="1">
    <citation type="submission" date="2017-10" db="EMBL/GenBank/DDBJ databases">
        <title>Sequencing the genomes of 1000 actinobacteria strains.</title>
        <authorList>
            <person name="Klenk H.-P."/>
        </authorList>
    </citation>
    <scope>NUCLEOTIDE SEQUENCE [LARGE SCALE GENOMIC DNA]</scope>
    <source>
        <strain evidence="6 7">DSM 21801</strain>
    </source>
</reference>
<dbReference type="OrthoDB" id="5148815at2"/>
<keyword evidence="4" id="KW-1133">Transmembrane helix</keyword>
<dbReference type="EMBL" id="PDJD01000001">
    <property type="protein sequence ID" value="PFG19111.1"/>
    <property type="molecule type" value="Genomic_DNA"/>
</dbReference>
<feature type="domain" description="Putative zinc-finger" evidence="5">
    <location>
        <begin position="15"/>
        <end position="41"/>
    </location>
</feature>
<gene>
    <name evidence="6" type="ORF">ATL40_0667</name>
</gene>
<keyword evidence="7" id="KW-1185">Reference proteome</keyword>
<protein>
    <submittedName>
        <fullName evidence="6">Putative zinc finger protein</fullName>
    </submittedName>
</protein>
<dbReference type="InterPro" id="IPR027383">
    <property type="entry name" value="Znf_put"/>
</dbReference>
<keyword evidence="4" id="KW-0472">Membrane</keyword>
<dbReference type="Proteomes" id="UP000224915">
    <property type="component" value="Unassembled WGS sequence"/>
</dbReference>
<keyword evidence="1" id="KW-0805">Transcription regulation</keyword>
<evidence type="ECO:0000313" key="6">
    <source>
        <dbReference type="EMBL" id="PFG19111.1"/>
    </source>
</evidence>
<dbReference type="InterPro" id="IPR041916">
    <property type="entry name" value="Anti_sigma_zinc_sf"/>
</dbReference>
<dbReference type="RefSeq" id="WP_098468292.1">
    <property type="nucleotide sequence ID" value="NZ_PDJD01000001.1"/>
</dbReference>
<evidence type="ECO:0000256" key="3">
    <source>
        <dbReference type="SAM" id="MobiDB-lite"/>
    </source>
</evidence>
<evidence type="ECO:0000313" key="7">
    <source>
        <dbReference type="Proteomes" id="UP000224915"/>
    </source>
</evidence>
<feature type="transmembrane region" description="Helical" evidence="4">
    <location>
        <begin position="98"/>
        <end position="120"/>
    </location>
</feature>
<dbReference type="Pfam" id="PF13490">
    <property type="entry name" value="zf-HC2"/>
    <property type="match status" value="1"/>
</dbReference>
<evidence type="ECO:0000256" key="4">
    <source>
        <dbReference type="SAM" id="Phobius"/>
    </source>
</evidence>
<dbReference type="AlphaFoldDB" id="A0A2A9CY93"/>
<organism evidence="6 7">
    <name type="scientific">Serinibacter salmoneus</name>
    <dbReference type="NCBI Taxonomy" id="556530"/>
    <lineage>
        <taxon>Bacteria</taxon>
        <taxon>Bacillati</taxon>
        <taxon>Actinomycetota</taxon>
        <taxon>Actinomycetes</taxon>
        <taxon>Micrococcales</taxon>
        <taxon>Beutenbergiaceae</taxon>
        <taxon>Serinibacter</taxon>
    </lineage>
</organism>
<feature type="region of interest" description="Disordered" evidence="3">
    <location>
        <begin position="171"/>
        <end position="211"/>
    </location>
</feature>
<evidence type="ECO:0000256" key="2">
    <source>
        <dbReference type="ARBA" id="ARBA00023163"/>
    </source>
</evidence>
<comment type="caution">
    <text evidence="6">The sequence shown here is derived from an EMBL/GenBank/DDBJ whole genome shotgun (WGS) entry which is preliminary data.</text>
</comment>
<accession>A0A2A9CY93</accession>
<evidence type="ECO:0000256" key="1">
    <source>
        <dbReference type="ARBA" id="ARBA00023015"/>
    </source>
</evidence>
<evidence type="ECO:0000259" key="5">
    <source>
        <dbReference type="Pfam" id="PF13490"/>
    </source>
</evidence>
<sequence>MIPDFLRLGHVGTDLGPYVDGTLEPARRERLDRHVAHCSRCSCEVSEARRQRALTASLGAPEVPASLQERLLQLSCGQVPAPAPWADSRRRSRGIRMAVTVTVASVTGVAVVGVGTLYLVGGRPMTATPVGLTAVAAAAVTEQDVGPVATGGQDAGDLLAMLGLDVAGSQAQDEAHLQDEAQGDTPDQAAGAAQSVATSWPEDWGRPGDLPEGTVLVSAAMVTDQVLRVELEVDGEPVILLEGRGDLDLAGLEVERSVRLGGVETHFVEGWWNAQVGQEIVALHGSDEACHAVLASFEASSMTFAERIERGWRMLARG</sequence>
<proteinExistence type="predicted"/>
<dbReference type="Gene3D" id="1.10.10.1320">
    <property type="entry name" value="Anti-sigma factor, zinc-finger domain"/>
    <property type="match status" value="1"/>
</dbReference>
<keyword evidence="2" id="KW-0804">Transcription</keyword>
<keyword evidence="4" id="KW-0812">Transmembrane</keyword>